<dbReference type="GO" id="GO:0006826">
    <property type="term" value="P:iron ion transport"/>
    <property type="evidence" value="ECO:0007669"/>
    <property type="project" value="TreeGrafter"/>
</dbReference>
<dbReference type="GO" id="GO:0005507">
    <property type="term" value="F:copper ion binding"/>
    <property type="evidence" value="ECO:0007669"/>
    <property type="project" value="InterPro"/>
</dbReference>
<dbReference type="CDD" id="cd13858">
    <property type="entry name" value="CuRO_1_tcLCC2_insect_like"/>
    <property type="match status" value="1"/>
</dbReference>
<evidence type="ECO:0000256" key="5">
    <source>
        <dbReference type="SAM" id="SignalP"/>
    </source>
</evidence>
<feature type="domain" description="Plastocyanin-like" evidence="8">
    <location>
        <begin position="101"/>
        <end position="209"/>
    </location>
</feature>
<evidence type="ECO:0000259" key="7">
    <source>
        <dbReference type="Pfam" id="PF07731"/>
    </source>
</evidence>
<keyword evidence="10" id="KW-1185">Reference proteome</keyword>
<evidence type="ECO:0000256" key="3">
    <source>
        <dbReference type="ARBA" id="ARBA00023002"/>
    </source>
</evidence>
<feature type="chain" id="PRO_5040147584" evidence="5">
    <location>
        <begin position="21"/>
        <end position="661"/>
    </location>
</feature>
<dbReference type="InterPro" id="IPR002355">
    <property type="entry name" value="Cu_oxidase_Cu_BS"/>
</dbReference>
<keyword evidence="5" id="KW-0732">Signal</keyword>
<sequence length="661" mass="75894">MSLITAYFVFLCLYLDNAYAGKKHYDRESRYMPPNTSNYCYYPERKIYDWELTPIEYCKRPCDGKPKLCHITLYIEQFTTYGVACLGCPEIMENCFKYGCISANGYPRAIISINRQMPGPQIEICQNDTLVVDVVNIMHESTTTIHWHGLRQMDGNQYYDGVPYITQCPIPPGNKFRYIFKVTECGTFWYHSHTGMQRLDGLLGALIVRCIFEPLKYLYDFDNISILIIDWTLHPARTLVSGFTIHKQNLSPETILINGRAPHYNESSQKYLPVTVFNVQHGKRYRIRIIGTCSYTCAYAIQIESHPVTIITLDGGHKIKPIGCDTVIVNAAERFDVILHANQSSDRVYLVLVEGVGNCKNVKSYAVLRYNNKTVNFKETELKYRTMFPLKYNRTCNAIETTCAQTRSKKEKAKDICIIDMEGDCSTPPIDPSNKHMCPISKTYIYDFSLAPITRDHFEVMKYEQYFRPGLYSIFIATVNDIIFSNPSTTLLGSAKYNPPGTFCNHTCMDRNIDKKMPCECTAVYPVPLKACVTLIMRFKSNFLTHPVHIHGYNAQVSFQEGGPEYVNMSDEQLIKLAHSNRTKSRCRPIKDVITVPRQGVVIMQFVADNPGYWFIHCHWSFHGELGMALIMKVGNSHQHPPKPFGFPSCRDYIPQCIKYH</sequence>
<evidence type="ECO:0000256" key="2">
    <source>
        <dbReference type="ARBA" id="ARBA00022723"/>
    </source>
</evidence>
<keyword evidence="3" id="KW-0560">Oxidoreductase</keyword>
<dbReference type="InterPro" id="IPR011707">
    <property type="entry name" value="Cu-oxidase-like_N"/>
</dbReference>
<dbReference type="GO" id="GO:0016491">
    <property type="term" value="F:oxidoreductase activity"/>
    <property type="evidence" value="ECO:0007669"/>
    <property type="project" value="UniProtKB-KW"/>
</dbReference>
<evidence type="ECO:0000256" key="1">
    <source>
        <dbReference type="ARBA" id="ARBA00010609"/>
    </source>
</evidence>
<comment type="similarity">
    <text evidence="1">Belongs to the multicopper oxidase family.</text>
</comment>
<evidence type="ECO:0000259" key="6">
    <source>
        <dbReference type="Pfam" id="PF00394"/>
    </source>
</evidence>
<name>A0A9P0MRU2_NEZVI</name>
<dbReference type="Gene3D" id="2.60.40.420">
    <property type="entry name" value="Cupredoxins - blue copper proteins"/>
    <property type="match status" value="3"/>
</dbReference>
<dbReference type="Pfam" id="PF07731">
    <property type="entry name" value="Cu-oxidase_2"/>
    <property type="match status" value="1"/>
</dbReference>
<dbReference type="AlphaFoldDB" id="A0A9P0MRU2"/>
<evidence type="ECO:0000313" key="9">
    <source>
        <dbReference type="EMBL" id="CAH1400317.1"/>
    </source>
</evidence>
<accession>A0A9P0MRU2</accession>
<feature type="domain" description="Plastocyanin-like" evidence="6">
    <location>
        <begin position="225"/>
        <end position="372"/>
    </location>
</feature>
<dbReference type="InterPro" id="IPR008972">
    <property type="entry name" value="Cupredoxin"/>
</dbReference>
<proteinExistence type="inferred from homology"/>
<dbReference type="InterPro" id="IPR033138">
    <property type="entry name" value="Cu_oxidase_CS"/>
</dbReference>
<dbReference type="CDD" id="cd13884">
    <property type="entry name" value="CuRO_2_tcLCC_insect_like"/>
    <property type="match status" value="1"/>
</dbReference>
<gene>
    <name evidence="9" type="ORF">NEZAVI_LOCUS9587</name>
</gene>
<dbReference type="FunFam" id="2.60.40.420:FF:000045">
    <property type="entry name" value="Laccase 2"/>
    <property type="match status" value="1"/>
</dbReference>
<dbReference type="PROSITE" id="PS00079">
    <property type="entry name" value="MULTICOPPER_OXIDASE1"/>
    <property type="match status" value="1"/>
</dbReference>
<feature type="domain" description="Plastocyanin-like" evidence="7">
    <location>
        <begin position="509"/>
        <end position="636"/>
    </location>
</feature>
<dbReference type="InterPro" id="IPR045087">
    <property type="entry name" value="Cu-oxidase_fam"/>
</dbReference>
<dbReference type="Proteomes" id="UP001152798">
    <property type="component" value="Chromosome 4"/>
</dbReference>
<dbReference type="EMBL" id="OV725080">
    <property type="protein sequence ID" value="CAH1400317.1"/>
    <property type="molecule type" value="Genomic_DNA"/>
</dbReference>
<dbReference type="GO" id="GO:0005886">
    <property type="term" value="C:plasma membrane"/>
    <property type="evidence" value="ECO:0007669"/>
    <property type="project" value="TreeGrafter"/>
</dbReference>
<keyword evidence="4" id="KW-0186">Copper</keyword>
<dbReference type="Pfam" id="PF00394">
    <property type="entry name" value="Cu-oxidase"/>
    <property type="match status" value="1"/>
</dbReference>
<dbReference type="PROSITE" id="PS00080">
    <property type="entry name" value="MULTICOPPER_OXIDASE2"/>
    <property type="match status" value="1"/>
</dbReference>
<reference evidence="9" key="1">
    <citation type="submission" date="2022-01" db="EMBL/GenBank/DDBJ databases">
        <authorList>
            <person name="King R."/>
        </authorList>
    </citation>
    <scope>NUCLEOTIDE SEQUENCE</scope>
</reference>
<dbReference type="InterPro" id="IPR001117">
    <property type="entry name" value="Cu-oxidase_2nd"/>
</dbReference>
<protein>
    <submittedName>
        <fullName evidence="9">Uncharacterized protein</fullName>
    </submittedName>
</protein>
<dbReference type="PANTHER" id="PTHR11709:SF394">
    <property type="entry name" value="FI03373P-RELATED"/>
    <property type="match status" value="1"/>
</dbReference>
<evidence type="ECO:0000259" key="8">
    <source>
        <dbReference type="Pfam" id="PF07732"/>
    </source>
</evidence>
<feature type="signal peptide" evidence="5">
    <location>
        <begin position="1"/>
        <end position="20"/>
    </location>
</feature>
<keyword evidence="2" id="KW-0479">Metal-binding</keyword>
<dbReference type="OrthoDB" id="2121828at2759"/>
<dbReference type="InterPro" id="IPR011706">
    <property type="entry name" value="Cu-oxidase_C"/>
</dbReference>
<dbReference type="Pfam" id="PF07732">
    <property type="entry name" value="Cu-oxidase_3"/>
    <property type="match status" value="1"/>
</dbReference>
<evidence type="ECO:0000256" key="4">
    <source>
        <dbReference type="ARBA" id="ARBA00023008"/>
    </source>
</evidence>
<evidence type="ECO:0000313" key="10">
    <source>
        <dbReference type="Proteomes" id="UP001152798"/>
    </source>
</evidence>
<organism evidence="9 10">
    <name type="scientific">Nezara viridula</name>
    <name type="common">Southern green stink bug</name>
    <name type="synonym">Cimex viridulus</name>
    <dbReference type="NCBI Taxonomy" id="85310"/>
    <lineage>
        <taxon>Eukaryota</taxon>
        <taxon>Metazoa</taxon>
        <taxon>Ecdysozoa</taxon>
        <taxon>Arthropoda</taxon>
        <taxon>Hexapoda</taxon>
        <taxon>Insecta</taxon>
        <taxon>Pterygota</taxon>
        <taxon>Neoptera</taxon>
        <taxon>Paraneoptera</taxon>
        <taxon>Hemiptera</taxon>
        <taxon>Heteroptera</taxon>
        <taxon>Panheteroptera</taxon>
        <taxon>Pentatomomorpha</taxon>
        <taxon>Pentatomoidea</taxon>
        <taxon>Pentatomidae</taxon>
        <taxon>Pentatominae</taxon>
        <taxon>Nezara</taxon>
    </lineage>
</organism>
<dbReference type="PANTHER" id="PTHR11709">
    <property type="entry name" value="MULTI-COPPER OXIDASE"/>
    <property type="match status" value="1"/>
</dbReference>
<dbReference type="SUPFAM" id="SSF49503">
    <property type="entry name" value="Cupredoxins"/>
    <property type="match status" value="3"/>
</dbReference>